<name>A0AAV7MZX3_PLEWA</name>
<evidence type="ECO:0000313" key="2">
    <source>
        <dbReference type="EMBL" id="KAJ1108896.1"/>
    </source>
</evidence>
<feature type="compositionally biased region" description="Basic and acidic residues" evidence="1">
    <location>
        <begin position="87"/>
        <end position="98"/>
    </location>
</feature>
<dbReference type="AlphaFoldDB" id="A0AAV7MZX3"/>
<comment type="caution">
    <text evidence="2">The sequence shown here is derived from an EMBL/GenBank/DDBJ whole genome shotgun (WGS) entry which is preliminary data.</text>
</comment>
<keyword evidence="3" id="KW-1185">Reference proteome</keyword>
<evidence type="ECO:0000256" key="1">
    <source>
        <dbReference type="SAM" id="MobiDB-lite"/>
    </source>
</evidence>
<accession>A0AAV7MZX3</accession>
<sequence>MAVSGQLLPHLMQRRWAGPAARDSGVRDAGARRSCLCLEVQQRQRPGPSRECSRWGGTLPHPEQPLRGPRAVTGSAAHSRGVSGDEAAGRKMAAEKQDPWAGWRRRCVHGQEAR</sequence>
<organism evidence="2 3">
    <name type="scientific">Pleurodeles waltl</name>
    <name type="common">Iberian ribbed newt</name>
    <dbReference type="NCBI Taxonomy" id="8319"/>
    <lineage>
        <taxon>Eukaryota</taxon>
        <taxon>Metazoa</taxon>
        <taxon>Chordata</taxon>
        <taxon>Craniata</taxon>
        <taxon>Vertebrata</taxon>
        <taxon>Euteleostomi</taxon>
        <taxon>Amphibia</taxon>
        <taxon>Batrachia</taxon>
        <taxon>Caudata</taxon>
        <taxon>Salamandroidea</taxon>
        <taxon>Salamandridae</taxon>
        <taxon>Pleurodelinae</taxon>
        <taxon>Pleurodeles</taxon>
    </lineage>
</organism>
<protein>
    <submittedName>
        <fullName evidence="2">Uncharacterized protein</fullName>
    </submittedName>
</protein>
<feature type="region of interest" description="Disordered" evidence="1">
    <location>
        <begin position="43"/>
        <end position="99"/>
    </location>
</feature>
<dbReference type="Proteomes" id="UP001066276">
    <property type="component" value="Chromosome 9"/>
</dbReference>
<dbReference type="EMBL" id="JANPWB010000013">
    <property type="protein sequence ID" value="KAJ1108896.1"/>
    <property type="molecule type" value="Genomic_DNA"/>
</dbReference>
<reference evidence="2" key="1">
    <citation type="journal article" date="2022" name="bioRxiv">
        <title>Sequencing and chromosome-scale assembly of the giantPleurodeles waltlgenome.</title>
        <authorList>
            <person name="Brown T."/>
            <person name="Elewa A."/>
            <person name="Iarovenko S."/>
            <person name="Subramanian E."/>
            <person name="Araus A.J."/>
            <person name="Petzold A."/>
            <person name="Susuki M."/>
            <person name="Suzuki K.-i.T."/>
            <person name="Hayashi T."/>
            <person name="Toyoda A."/>
            <person name="Oliveira C."/>
            <person name="Osipova E."/>
            <person name="Leigh N.D."/>
            <person name="Simon A."/>
            <person name="Yun M.H."/>
        </authorList>
    </citation>
    <scope>NUCLEOTIDE SEQUENCE</scope>
    <source>
        <strain evidence="2">20211129_DDA</strain>
        <tissue evidence="2">Liver</tissue>
    </source>
</reference>
<proteinExistence type="predicted"/>
<gene>
    <name evidence="2" type="ORF">NDU88_006266</name>
</gene>
<evidence type="ECO:0000313" key="3">
    <source>
        <dbReference type="Proteomes" id="UP001066276"/>
    </source>
</evidence>